<proteinExistence type="predicted"/>
<reference evidence="3" key="1">
    <citation type="journal article" date="2019" name="Int. J. Syst. Evol. Microbiol.">
        <title>The Global Catalogue of Microorganisms (GCM) 10K type strain sequencing project: providing services to taxonomists for standard genome sequencing and annotation.</title>
        <authorList>
            <consortium name="The Broad Institute Genomics Platform"/>
            <consortium name="The Broad Institute Genome Sequencing Center for Infectious Disease"/>
            <person name="Wu L."/>
            <person name="Ma J."/>
        </authorList>
    </citation>
    <scope>NUCLEOTIDE SEQUENCE [LARGE SCALE GENOMIC DNA]</scope>
    <source>
        <strain evidence="3">CGMCC 4.1469</strain>
    </source>
</reference>
<dbReference type="EMBL" id="JBHSMQ010000001">
    <property type="protein sequence ID" value="MFC5453607.1"/>
    <property type="molecule type" value="Genomic_DNA"/>
</dbReference>
<organism evidence="2 3">
    <name type="scientific">Prosthecobacter fluviatilis</name>
    <dbReference type="NCBI Taxonomy" id="445931"/>
    <lineage>
        <taxon>Bacteria</taxon>
        <taxon>Pseudomonadati</taxon>
        <taxon>Verrucomicrobiota</taxon>
        <taxon>Verrucomicrobiia</taxon>
        <taxon>Verrucomicrobiales</taxon>
        <taxon>Verrucomicrobiaceae</taxon>
        <taxon>Prosthecobacter</taxon>
    </lineage>
</organism>
<gene>
    <name evidence="2" type="ORF">ACFQDI_01965</name>
</gene>
<dbReference type="InterPro" id="IPR007621">
    <property type="entry name" value="TPM_dom"/>
</dbReference>
<accession>A0ABW0KLU3</accession>
<feature type="domain" description="TPM" evidence="1">
    <location>
        <begin position="41"/>
        <end position="168"/>
    </location>
</feature>
<evidence type="ECO:0000313" key="3">
    <source>
        <dbReference type="Proteomes" id="UP001596052"/>
    </source>
</evidence>
<dbReference type="Proteomes" id="UP001596052">
    <property type="component" value="Unassembled WGS sequence"/>
</dbReference>
<dbReference type="RefSeq" id="WP_377162843.1">
    <property type="nucleotide sequence ID" value="NZ_JBHSMQ010000001.1"/>
</dbReference>
<comment type="caution">
    <text evidence="2">The sequence shown here is derived from an EMBL/GenBank/DDBJ whole genome shotgun (WGS) entry which is preliminary data.</text>
</comment>
<dbReference type="Pfam" id="PF04536">
    <property type="entry name" value="TPM_phosphatase"/>
    <property type="match status" value="1"/>
</dbReference>
<name>A0ABW0KLU3_9BACT</name>
<dbReference type="Gene3D" id="3.10.310.50">
    <property type="match status" value="1"/>
</dbReference>
<evidence type="ECO:0000313" key="2">
    <source>
        <dbReference type="EMBL" id="MFC5453607.1"/>
    </source>
</evidence>
<keyword evidence="3" id="KW-1185">Reference proteome</keyword>
<sequence length="217" mass="24106">MKCPRCQASVRAEQNSCSACGFSATLLHSYLGNQWVRLERITDAAHCLRLEDTRHLEIILDDFERSFPQAFFAIYLGSLPSNLNVAELGFWLLNQGAFNTHSVSRRNDFGTVLVVDPSAQTASITLGYAIEQFFSTKIIGRMMQTIGDHLRKGAFSLAIEASCSRIGEVLRKHARYMQWQPDATVSADTIADIGLQPLRSGHRSATRPIGEFPNSKA</sequence>
<protein>
    <submittedName>
        <fullName evidence="2">TPM domain-containing protein</fullName>
    </submittedName>
</protein>
<evidence type="ECO:0000259" key="1">
    <source>
        <dbReference type="Pfam" id="PF04536"/>
    </source>
</evidence>